<name>A0A917J7X4_9SPHI</name>
<dbReference type="PANTHER" id="PTHR11465">
    <property type="entry name" value="CATALASE"/>
    <property type="match status" value="1"/>
</dbReference>
<evidence type="ECO:0000313" key="6">
    <source>
        <dbReference type="Proteomes" id="UP000662074"/>
    </source>
</evidence>
<dbReference type="GO" id="GO:0042744">
    <property type="term" value="P:hydrogen peroxide catabolic process"/>
    <property type="evidence" value="ECO:0007669"/>
    <property type="project" value="TreeGrafter"/>
</dbReference>
<dbReference type="PRINTS" id="PR00067">
    <property type="entry name" value="CATALASE"/>
</dbReference>
<dbReference type="InterPro" id="IPR020835">
    <property type="entry name" value="Catalase_sf"/>
</dbReference>
<evidence type="ECO:0000313" key="5">
    <source>
        <dbReference type="EMBL" id="GGI49530.1"/>
    </source>
</evidence>
<feature type="domain" description="Catalase core" evidence="4">
    <location>
        <begin position="1"/>
        <end position="49"/>
    </location>
</feature>
<organism evidence="5 6">
    <name type="scientific">Mucilaginibacter galii</name>
    <dbReference type="NCBI Taxonomy" id="2005073"/>
    <lineage>
        <taxon>Bacteria</taxon>
        <taxon>Pseudomonadati</taxon>
        <taxon>Bacteroidota</taxon>
        <taxon>Sphingobacteriia</taxon>
        <taxon>Sphingobacteriales</taxon>
        <taxon>Sphingobacteriaceae</taxon>
        <taxon>Mucilaginibacter</taxon>
    </lineage>
</organism>
<evidence type="ECO:0000256" key="1">
    <source>
        <dbReference type="ARBA" id="ARBA00001971"/>
    </source>
</evidence>
<keyword evidence="6" id="KW-1185">Reference proteome</keyword>
<dbReference type="SUPFAM" id="SSF56634">
    <property type="entry name" value="Heme-dependent catalase-like"/>
    <property type="match status" value="1"/>
</dbReference>
<dbReference type="Gene3D" id="2.40.180.10">
    <property type="entry name" value="Catalase core domain"/>
    <property type="match status" value="1"/>
</dbReference>
<dbReference type="EMBL" id="BMDO01000001">
    <property type="protein sequence ID" value="GGI49530.1"/>
    <property type="molecule type" value="Genomic_DNA"/>
</dbReference>
<dbReference type="GO" id="GO:0042542">
    <property type="term" value="P:response to hydrogen peroxide"/>
    <property type="evidence" value="ECO:0007669"/>
    <property type="project" value="TreeGrafter"/>
</dbReference>
<dbReference type="EC" id="1.11.1.6" evidence="2"/>
<comment type="cofactor">
    <cofactor evidence="1">
        <name>heme</name>
        <dbReference type="ChEBI" id="CHEBI:30413"/>
    </cofactor>
</comment>
<dbReference type="PANTHER" id="PTHR11465:SF23">
    <property type="entry name" value="CATALASE-2"/>
    <property type="match status" value="1"/>
</dbReference>
<dbReference type="Proteomes" id="UP000662074">
    <property type="component" value="Unassembled WGS sequence"/>
</dbReference>
<dbReference type="GO" id="GO:0020037">
    <property type="term" value="F:heme binding"/>
    <property type="evidence" value="ECO:0007669"/>
    <property type="project" value="InterPro"/>
</dbReference>
<dbReference type="GO" id="GO:0004096">
    <property type="term" value="F:catalase activity"/>
    <property type="evidence" value="ECO:0007669"/>
    <property type="project" value="UniProtKB-EC"/>
</dbReference>
<accession>A0A917J7X4</accession>
<evidence type="ECO:0000256" key="3">
    <source>
        <dbReference type="ARBA" id="ARBA00014132"/>
    </source>
</evidence>
<dbReference type="InterPro" id="IPR011614">
    <property type="entry name" value="Catalase_core"/>
</dbReference>
<evidence type="ECO:0000259" key="4">
    <source>
        <dbReference type="Pfam" id="PF00199"/>
    </source>
</evidence>
<sequence>MFQEKGKQTPVFVRFSSVIHGGNSPETLRDPRDSAVKFYTEDGNWDLVSAGGYLKSGSVKI</sequence>
<dbReference type="InterPro" id="IPR018028">
    <property type="entry name" value="Catalase"/>
</dbReference>
<dbReference type="Pfam" id="PF00199">
    <property type="entry name" value="Catalase"/>
    <property type="match status" value="1"/>
</dbReference>
<proteinExistence type="predicted"/>
<evidence type="ECO:0000256" key="2">
    <source>
        <dbReference type="ARBA" id="ARBA00012314"/>
    </source>
</evidence>
<dbReference type="GO" id="GO:0005737">
    <property type="term" value="C:cytoplasm"/>
    <property type="evidence" value="ECO:0007669"/>
    <property type="project" value="TreeGrafter"/>
</dbReference>
<dbReference type="AlphaFoldDB" id="A0A917J7X4"/>
<protein>
    <recommendedName>
        <fullName evidence="3">Catalase</fullName>
        <ecNumber evidence="2">1.11.1.6</ecNumber>
    </recommendedName>
</protein>
<reference evidence="5" key="2">
    <citation type="submission" date="2020-09" db="EMBL/GenBank/DDBJ databases">
        <authorList>
            <person name="Sun Q."/>
            <person name="Sedlacek I."/>
        </authorList>
    </citation>
    <scope>NUCLEOTIDE SEQUENCE</scope>
    <source>
        <strain evidence="5">CCM 8711</strain>
    </source>
</reference>
<comment type="caution">
    <text evidence="5">The sequence shown here is derived from an EMBL/GenBank/DDBJ whole genome shotgun (WGS) entry which is preliminary data.</text>
</comment>
<gene>
    <name evidence="5" type="ORF">GCM10011425_07420</name>
</gene>
<dbReference type="PROSITE" id="PS51402">
    <property type="entry name" value="CATALASE_3"/>
    <property type="match status" value="1"/>
</dbReference>
<reference evidence="5" key="1">
    <citation type="journal article" date="2014" name="Int. J. Syst. Evol. Microbiol.">
        <title>Complete genome sequence of Corynebacterium casei LMG S-19264T (=DSM 44701T), isolated from a smear-ripened cheese.</title>
        <authorList>
            <consortium name="US DOE Joint Genome Institute (JGI-PGF)"/>
            <person name="Walter F."/>
            <person name="Albersmeier A."/>
            <person name="Kalinowski J."/>
            <person name="Ruckert C."/>
        </authorList>
    </citation>
    <scope>NUCLEOTIDE SEQUENCE</scope>
    <source>
        <strain evidence="5">CCM 8711</strain>
    </source>
</reference>